<reference evidence="1 2" key="1">
    <citation type="journal article" date="2013" name="Nat. Genet.">
        <title>The high-quality draft genome of peach (Prunus persica) identifies unique patterns of genetic diversity, domestication and genome evolution.</title>
        <authorList>
            <consortium name="International Peach Genome Initiative"/>
            <person name="Verde I."/>
            <person name="Abbott A.G."/>
            <person name="Scalabrin S."/>
            <person name="Jung S."/>
            <person name="Shu S."/>
            <person name="Marroni F."/>
            <person name="Zhebentyayeva T."/>
            <person name="Dettori M.T."/>
            <person name="Grimwood J."/>
            <person name="Cattonaro F."/>
            <person name="Zuccolo A."/>
            <person name="Rossini L."/>
            <person name="Jenkins J."/>
            <person name="Vendramin E."/>
            <person name="Meisel L.A."/>
            <person name="Decroocq V."/>
            <person name="Sosinski B."/>
            <person name="Prochnik S."/>
            <person name="Mitros T."/>
            <person name="Policriti A."/>
            <person name="Cipriani G."/>
            <person name="Dondini L."/>
            <person name="Ficklin S."/>
            <person name="Goodstein D.M."/>
            <person name="Xuan P."/>
            <person name="Del Fabbro C."/>
            <person name="Aramini V."/>
            <person name="Copetti D."/>
            <person name="Gonzalez S."/>
            <person name="Horner D.S."/>
            <person name="Falchi R."/>
            <person name="Lucas S."/>
            <person name="Mica E."/>
            <person name="Maldonado J."/>
            <person name="Lazzari B."/>
            <person name="Bielenberg D."/>
            <person name="Pirona R."/>
            <person name="Miculan M."/>
            <person name="Barakat A."/>
            <person name="Testolin R."/>
            <person name="Stella A."/>
            <person name="Tartarini S."/>
            <person name="Tonutti P."/>
            <person name="Arus P."/>
            <person name="Orellana A."/>
            <person name="Wells C."/>
            <person name="Main D."/>
            <person name="Vizzotto G."/>
            <person name="Silva H."/>
            <person name="Salamini F."/>
            <person name="Schmutz J."/>
            <person name="Morgante M."/>
            <person name="Rokhsar D.S."/>
        </authorList>
    </citation>
    <scope>NUCLEOTIDE SEQUENCE [LARGE SCALE GENOMIC DNA]</scope>
    <source>
        <strain evidence="2">cv. Nemared</strain>
    </source>
</reference>
<name>A0A251PUZ9_PRUPE</name>
<organism evidence="1 2">
    <name type="scientific">Prunus persica</name>
    <name type="common">Peach</name>
    <name type="synonym">Amygdalus persica</name>
    <dbReference type="NCBI Taxonomy" id="3760"/>
    <lineage>
        <taxon>Eukaryota</taxon>
        <taxon>Viridiplantae</taxon>
        <taxon>Streptophyta</taxon>
        <taxon>Embryophyta</taxon>
        <taxon>Tracheophyta</taxon>
        <taxon>Spermatophyta</taxon>
        <taxon>Magnoliopsida</taxon>
        <taxon>eudicotyledons</taxon>
        <taxon>Gunneridae</taxon>
        <taxon>Pentapetalae</taxon>
        <taxon>rosids</taxon>
        <taxon>fabids</taxon>
        <taxon>Rosales</taxon>
        <taxon>Rosaceae</taxon>
        <taxon>Amygdaloideae</taxon>
        <taxon>Amygdaleae</taxon>
        <taxon>Prunus</taxon>
    </lineage>
</organism>
<evidence type="ECO:0000313" key="1">
    <source>
        <dbReference type="EMBL" id="ONI14275.1"/>
    </source>
</evidence>
<dbReference type="AlphaFoldDB" id="A0A251PUZ9"/>
<sequence length="72" mass="8192">MEPSPSVTYFLKRQPPFGLPPSQIFPEHRSRTVCSTLVTNKVCHNLQWYATVRVLANLKHSHQTHAPILPTS</sequence>
<keyword evidence="2" id="KW-1185">Reference proteome</keyword>
<dbReference type="EMBL" id="CM007654">
    <property type="protein sequence ID" value="ONI14275.1"/>
    <property type="molecule type" value="Genomic_DNA"/>
</dbReference>
<dbReference type="Proteomes" id="UP000006882">
    <property type="component" value="Chromosome G4"/>
</dbReference>
<proteinExistence type="predicted"/>
<accession>A0A251PUZ9</accession>
<evidence type="ECO:0000313" key="2">
    <source>
        <dbReference type="Proteomes" id="UP000006882"/>
    </source>
</evidence>
<dbReference type="Gramene" id="ONI14275">
    <property type="protein sequence ID" value="ONI14275"/>
    <property type="gene ID" value="PRUPE_4G272700"/>
</dbReference>
<protein>
    <submittedName>
        <fullName evidence="1">Uncharacterized protein</fullName>
    </submittedName>
</protein>
<gene>
    <name evidence="1" type="ORF">PRUPE_4G272700</name>
</gene>